<evidence type="ECO:0000313" key="2">
    <source>
        <dbReference type="EMBL" id="QDV34843.1"/>
    </source>
</evidence>
<dbReference type="NCBIfam" id="TIGR04294">
    <property type="entry name" value="pre_pil_HX9DG"/>
    <property type="match status" value="1"/>
</dbReference>
<dbReference type="Proteomes" id="UP000317835">
    <property type="component" value="Chromosome"/>
</dbReference>
<evidence type="ECO:0000313" key="3">
    <source>
        <dbReference type="Proteomes" id="UP000317835"/>
    </source>
</evidence>
<accession>A0A518H1Z0</accession>
<organism evidence="2 3">
    <name type="scientific">Tautonia plasticadhaerens</name>
    <dbReference type="NCBI Taxonomy" id="2527974"/>
    <lineage>
        <taxon>Bacteria</taxon>
        <taxon>Pseudomonadati</taxon>
        <taxon>Planctomycetota</taxon>
        <taxon>Planctomycetia</taxon>
        <taxon>Isosphaerales</taxon>
        <taxon>Isosphaeraceae</taxon>
        <taxon>Tautonia</taxon>
    </lineage>
</organism>
<reference evidence="2 3" key="1">
    <citation type="submission" date="2019-02" db="EMBL/GenBank/DDBJ databases">
        <title>Deep-cultivation of Planctomycetes and their phenomic and genomic characterization uncovers novel biology.</title>
        <authorList>
            <person name="Wiegand S."/>
            <person name="Jogler M."/>
            <person name="Boedeker C."/>
            <person name="Pinto D."/>
            <person name="Vollmers J."/>
            <person name="Rivas-Marin E."/>
            <person name="Kohn T."/>
            <person name="Peeters S.H."/>
            <person name="Heuer A."/>
            <person name="Rast P."/>
            <person name="Oberbeckmann S."/>
            <person name="Bunk B."/>
            <person name="Jeske O."/>
            <person name="Meyerdierks A."/>
            <person name="Storesund J.E."/>
            <person name="Kallscheuer N."/>
            <person name="Luecker S."/>
            <person name="Lage O.M."/>
            <person name="Pohl T."/>
            <person name="Merkel B.J."/>
            <person name="Hornburger P."/>
            <person name="Mueller R.-W."/>
            <person name="Bruemmer F."/>
            <person name="Labrenz M."/>
            <person name="Spormann A.M."/>
            <person name="Op den Camp H."/>
            <person name="Overmann J."/>
            <person name="Amann R."/>
            <person name="Jetten M.S.M."/>
            <person name="Mascher T."/>
            <person name="Medema M.H."/>
            <person name="Devos D.P."/>
            <person name="Kaster A.-K."/>
            <person name="Ovreas L."/>
            <person name="Rohde M."/>
            <person name="Galperin M.Y."/>
            <person name="Jogler C."/>
        </authorList>
    </citation>
    <scope>NUCLEOTIDE SEQUENCE [LARGE SCALE GENOMIC DNA]</scope>
    <source>
        <strain evidence="2 3">ElP</strain>
    </source>
</reference>
<name>A0A518H1Z0_9BACT</name>
<evidence type="ECO:0000259" key="1">
    <source>
        <dbReference type="Pfam" id="PF07596"/>
    </source>
</evidence>
<gene>
    <name evidence="2" type="ORF">ElP_27400</name>
</gene>
<dbReference type="PANTHER" id="PTHR30093:SF2">
    <property type="entry name" value="TYPE II SECRETION SYSTEM PROTEIN H"/>
    <property type="match status" value="1"/>
</dbReference>
<feature type="domain" description="DUF1559" evidence="1">
    <location>
        <begin position="209"/>
        <end position="253"/>
    </location>
</feature>
<dbReference type="EMBL" id="CP036426">
    <property type="protein sequence ID" value="QDV34843.1"/>
    <property type="molecule type" value="Genomic_DNA"/>
</dbReference>
<feature type="domain" description="DUF1559" evidence="1">
    <location>
        <begin position="42"/>
        <end position="202"/>
    </location>
</feature>
<sequence>MRRRILLWLISSATALGLVLGMALLLAIAWDDAAKGGCRGTLGTLMVGVDGYVYAKGHYPPATVPTEGLPPEERLSWIVEILPFVEGGGPWLVDRTMAWDEGANRILRRRGKFSDERIFVEGRDRTGWTHCPAHDTVFDVAGHELTSYIGIAGLGLDAAELPLVDPRAGVFGFDRLTPPGAITDGTATTMAAAETTESNGPWKAGGPATVRGLDPSRQPYIGRGRQFGGTHRDGAMVAFADGSVRFIRATIDPKVFEALSTIAGGERLPAGWDR</sequence>
<dbReference type="RefSeq" id="WP_197446958.1">
    <property type="nucleotide sequence ID" value="NZ_CP036426.1"/>
</dbReference>
<dbReference type="KEGG" id="tpla:ElP_27400"/>
<dbReference type="AlphaFoldDB" id="A0A518H1Z0"/>
<dbReference type="InterPro" id="IPR011453">
    <property type="entry name" value="DUF1559"/>
</dbReference>
<proteinExistence type="predicted"/>
<dbReference type="PANTHER" id="PTHR30093">
    <property type="entry name" value="GENERAL SECRETION PATHWAY PROTEIN G"/>
    <property type="match status" value="1"/>
</dbReference>
<dbReference type="Pfam" id="PF07596">
    <property type="entry name" value="SBP_bac_10"/>
    <property type="match status" value="2"/>
</dbReference>
<dbReference type="InterPro" id="IPR027558">
    <property type="entry name" value="Pre_pil_HX9DG_C"/>
</dbReference>
<protein>
    <recommendedName>
        <fullName evidence="1">DUF1559 domain-containing protein</fullName>
    </recommendedName>
</protein>
<keyword evidence="3" id="KW-1185">Reference proteome</keyword>